<sequence length="110" mass="12376">MKTKEVKAMDDKSPVLDVQEAKAVFAFGYLILYVKGDKSTPCHNIDIERSLLTVEPPTFIVTQTLPAGTICTQVVTPFEFSKSFFIGVFRDSIKIVDSQETKEILVKQFK</sequence>
<comment type="caution">
    <text evidence="1">The sequence shown here is derived from an EMBL/GenBank/DDBJ whole genome shotgun (WGS) entry which is preliminary data.</text>
</comment>
<organism evidence="1 2">
    <name type="scientific">Mastigocoleus testarum BC008</name>
    <dbReference type="NCBI Taxonomy" id="371196"/>
    <lineage>
        <taxon>Bacteria</taxon>
        <taxon>Bacillati</taxon>
        <taxon>Cyanobacteriota</taxon>
        <taxon>Cyanophyceae</taxon>
        <taxon>Nostocales</taxon>
        <taxon>Hapalosiphonaceae</taxon>
        <taxon>Mastigocoleus</taxon>
    </lineage>
</organism>
<proteinExistence type="predicted"/>
<dbReference type="Proteomes" id="UP000053372">
    <property type="component" value="Unassembled WGS sequence"/>
</dbReference>
<accession>A0A0V7ZUD1</accession>
<dbReference type="AlphaFoldDB" id="A0A0V7ZUD1"/>
<evidence type="ECO:0000313" key="1">
    <source>
        <dbReference type="EMBL" id="KST68078.1"/>
    </source>
</evidence>
<dbReference type="EMBL" id="LMTZ01000081">
    <property type="protein sequence ID" value="KST68078.1"/>
    <property type="molecule type" value="Genomic_DNA"/>
</dbReference>
<gene>
    <name evidence="1" type="ORF">BC008_00075</name>
</gene>
<protein>
    <submittedName>
        <fullName evidence="1">Uncharacterized protein</fullName>
    </submittedName>
</protein>
<name>A0A0V7ZUD1_9CYAN</name>
<reference evidence="1 2" key="1">
    <citation type="journal article" date="2015" name="Genome Announc.">
        <title>Draft Genome of the Euendolithic (true boring) Cyanobacterium Mastigocoleus testarum strain BC008.</title>
        <authorList>
            <person name="Guida B.S."/>
            <person name="Garcia-Pichel F."/>
        </authorList>
    </citation>
    <scope>NUCLEOTIDE SEQUENCE [LARGE SCALE GENOMIC DNA]</scope>
    <source>
        <strain evidence="1 2">BC008</strain>
    </source>
</reference>
<evidence type="ECO:0000313" key="2">
    <source>
        <dbReference type="Proteomes" id="UP000053372"/>
    </source>
</evidence>
<keyword evidence="2" id="KW-1185">Reference proteome</keyword>